<gene>
    <name evidence="1" type="ORF">S12H4_03859</name>
</gene>
<reference evidence="1" key="1">
    <citation type="journal article" date="2014" name="Front. Microbiol.">
        <title>High frequency of phylogenetically diverse reductive dehalogenase-homologous genes in deep subseafloor sedimentary metagenomes.</title>
        <authorList>
            <person name="Kawai M."/>
            <person name="Futagami T."/>
            <person name="Toyoda A."/>
            <person name="Takaki Y."/>
            <person name="Nishi S."/>
            <person name="Hori S."/>
            <person name="Arai W."/>
            <person name="Tsubouchi T."/>
            <person name="Morono Y."/>
            <person name="Uchiyama I."/>
            <person name="Ito T."/>
            <person name="Fujiyama A."/>
            <person name="Inagaki F."/>
            <person name="Takami H."/>
        </authorList>
    </citation>
    <scope>NUCLEOTIDE SEQUENCE</scope>
    <source>
        <strain evidence="1">Expedition CK06-06</strain>
    </source>
</reference>
<sequence length="56" mass="6380">MRKLNWGILIVTLLISVLALASAFYAHSKVDRLEERVAELEERVAEMENGPKLLQD</sequence>
<comment type="caution">
    <text evidence="1">The sequence shown here is derived from an EMBL/GenBank/DDBJ whole genome shotgun (WGS) entry which is preliminary data.</text>
</comment>
<dbReference type="AlphaFoldDB" id="X1SA17"/>
<proteinExistence type="predicted"/>
<organism evidence="1">
    <name type="scientific">marine sediment metagenome</name>
    <dbReference type="NCBI Taxonomy" id="412755"/>
    <lineage>
        <taxon>unclassified sequences</taxon>
        <taxon>metagenomes</taxon>
        <taxon>ecological metagenomes</taxon>
    </lineage>
</organism>
<dbReference type="EMBL" id="BARW01001132">
    <property type="protein sequence ID" value="GAI72275.1"/>
    <property type="molecule type" value="Genomic_DNA"/>
</dbReference>
<protein>
    <submittedName>
        <fullName evidence="1">Uncharacterized protein</fullName>
    </submittedName>
</protein>
<name>X1SA17_9ZZZZ</name>
<evidence type="ECO:0000313" key="1">
    <source>
        <dbReference type="EMBL" id="GAI72275.1"/>
    </source>
</evidence>
<accession>X1SA17</accession>